<keyword evidence="10" id="KW-1185">Reference proteome</keyword>
<proteinExistence type="predicted"/>
<name>A0ABP8WXL0_9ACTN</name>
<dbReference type="SUPFAM" id="SSF52172">
    <property type="entry name" value="CheY-like"/>
    <property type="match status" value="1"/>
</dbReference>
<protein>
    <submittedName>
        <fullName evidence="9">Response regulator transcription factor</fullName>
    </submittedName>
</protein>
<dbReference type="CDD" id="cd00383">
    <property type="entry name" value="trans_reg_C"/>
    <property type="match status" value="1"/>
</dbReference>
<reference evidence="10" key="1">
    <citation type="journal article" date="2019" name="Int. J. Syst. Evol. Microbiol.">
        <title>The Global Catalogue of Microorganisms (GCM) 10K type strain sequencing project: providing services to taxonomists for standard genome sequencing and annotation.</title>
        <authorList>
            <consortium name="The Broad Institute Genomics Platform"/>
            <consortium name="The Broad Institute Genome Sequencing Center for Infectious Disease"/>
            <person name="Wu L."/>
            <person name="Ma J."/>
        </authorList>
    </citation>
    <scope>NUCLEOTIDE SEQUENCE [LARGE SCALE GENOMIC DNA]</scope>
    <source>
        <strain evidence="10">JCM 18127</strain>
    </source>
</reference>
<dbReference type="SMART" id="SM00448">
    <property type="entry name" value="REC"/>
    <property type="match status" value="1"/>
</dbReference>
<dbReference type="Gene3D" id="6.10.250.690">
    <property type="match status" value="1"/>
</dbReference>
<comment type="caution">
    <text evidence="9">The sequence shown here is derived from an EMBL/GenBank/DDBJ whole genome shotgun (WGS) entry which is preliminary data.</text>
</comment>
<evidence type="ECO:0000256" key="5">
    <source>
        <dbReference type="PROSITE-ProRule" id="PRU00169"/>
    </source>
</evidence>
<dbReference type="PANTHER" id="PTHR48111">
    <property type="entry name" value="REGULATOR OF RPOS"/>
    <property type="match status" value="1"/>
</dbReference>
<dbReference type="PROSITE" id="PS50110">
    <property type="entry name" value="RESPONSE_REGULATORY"/>
    <property type="match status" value="1"/>
</dbReference>
<dbReference type="PANTHER" id="PTHR48111:SF4">
    <property type="entry name" value="DNA-BINDING DUAL TRANSCRIPTIONAL REGULATOR OMPR"/>
    <property type="match status" value="1"/>
</dbReference>
<keyword evidence="1 5" id="KW-0597">Phosphoprotein</keyword>
<dbReference type="CDD" id="cd17574">
    <property type="entry name" value="REC_OmpR"/>
    <property type="match status" value="1"/>
</dbReference>
<dbReference type="Gene3D" id="1.10.10.10">
    <property type="entry name" value="Winged helix-like DNA-binding domain superfamily/Winged helix DNA-binding domain"/>
    <property type="match status" value="1"/>
</dbReference>
<dbReference type="RefSeq" id="WP_345269775.1">
    <property type="nucleotide sequence ID" value="NZ_BAABIM010000004.1"/>
</dbReference>
<dbReference type="InterPro" id="IPR016032">
    <property type="entry name" value="Sig_transdc_resp-reg_C-effctor"/>
</dbReference>
<dbReference type="Proteomes" id="UP001500621">
    <property type="component" value="Unassembled WGS sequence"/>
</dbReference>
<accession>A0ABP8WXL0</accession>
<dbReference type="InterPro" id="IPR036388">
    <property type="entry name" value="WH-like_DNA-bd_sf"/>
</dbReference>
<dbReference type="InterPro" id="IPR001867">
    <property type="entry name" value="OmpR/PhoB-type_DNA-bd"/>
</dbReference>
<keyword evidence="3 6" id="KW-0238">DNA-binding</keyword>
<keyword evidence="2" id="KW-0805">Transcription regulation</keyword>
<feature type="domain" description="Response regulatory" evidence="7">
    <location>
        <begin position="12"/>
        <end position="125"/>
    </location>
</feature>
<evidence type="ECO:0000256" key="2">
    <source>
        <dbReference type="ARBA" id="ARBA00023015"/>
    </source>
</evidence>
<sequence length="250" mass="26820">MEGSGEGAETKRVLVVDDDPDLRALIELVLADEGLAVSTATTGREAIEAVRREEPDLVTLDLSLPDTDGTEVCRELRTFSDVYVVMVTGRDQESDRLAGLEIGADDYLVKPFSPRELRARVKALLRRPRQSTASAATVAAAPAAQAVPLEPGGGLVIVPTGRVVLLDGHVVPLTPAEVDVVAVLASEPGRVWERGELARQVWNTQFVESDYVVDLHVAGARRKLRKAAGTGSREWIRTVAGSGYVFDVAS</sequence>
<dbReference type="SUPFAM" id="SSF46894">
    <property type="entry name" value="C-terminal effector domain of the bipartite response regulators"/>
    <property type="match status" value="1"/>
</dbReference>
<feature type="modified residue" description="4-aspartylphosphate" evidence="5">
    <location>
        <position position="61"/>
    </location>
</feature>
<evidence type="ECO:0000313" key="10">
    <source>
        <dbReference type="Proteomes" id="UP001500621"/>
    </source>
</evidence>
<dbReference type="InterPro" id="IPR001789">
    <property type="entry name" value="Sig_transdc_resp-reg_receiver"/>
</dbReference>
<dbReference type="Pfam" id="PF00072">
    <property type="entry name" value="Response_reg"/>
    <property type="match status" value="1"/>
</dbReference>
<evidence type="ECO:0000256" key="6">
    <source>
        <dbReference type="PROSITE-ProRule" id="PRU01091"/>
    </source>
</evidence>
<keyword evidence="4" id="KW-0804">Transcription</keyword>
<dbReference type="PROSITE" id="PS51755">
    <property type="entry name" value="OMPR_PHOB"/>
    <property type="match status" value="1"/>
</dbReference>
<dbReference type="SMART" id="SM00862">
    <property type="entry name" value="Trans_reg_C"/>
    <property type="match status" value="1"/>
</dbReference>
<gene>
    <name evidence="9" type="ORF">GCM10023226_38420</name>
</gene>
<evidence type="ECO:0000256" key="3">
    <source>
        <dbReference type="ARBA" id="ARBA00023125"/>
    </source>
</evidence>
<evidence type="ECO:0000313" key="9">
    <source>
        <dbReference type="EMBL" id="GAA4696308.1"/>
    </source>
</evidence>
<evidence type="ECO:0000259" key="8">
    <source>
        <dbReference type="PROSITE" id="PS51755"/>
    </source>
</evidence>
<dbReference type="Gene3D" id="3.40.50.2300">
    <property type="match status" value="1"/>
</dbReference>
<dbReference type="EMBL" id="BAABIM010000004">
    <property type="protein sequence ID" value="GAA4696308.1"/>
    <property type="molecule type" value="Genomic_DNA"/>
</dbReference>
<evidence type="ECO:0000256" key="1">
    <source>
        <dbReference type="ARBA" id="ARBA00022553"/>
    </source>
</evidence>
<evidence type="ECO:0000256" key="4">
    <source>
        <dbReference type="ARBA" id="ARBA00023163"/>
    </source>
</evidence>
<dbReference type="Pfam" id="PF00486">
    <property type="entry name" value="Trans_reg_C"/>
    <property type="match status" value="1"/>
</dbReference>
<feature type="DNA-binding region" description="OmpR/PhoB-type" evidence="6">
    <location>
        <begin position="146"/>
        <end position="248"/>
    </location>
</feature>
<organism evidence="9 10">
    <name type="scientific">Nocardioides nanhaiensis</name>
    <dbReference type="NCBI Taxonomy" id="1476871"/>
    <lineage>
        <taxon>Bacteria</taxon>
        <taxon>Bacillati</taxon>
        <taxon>Actinomycetota</taxon>
        <taxon>Actinomycetes</taxon>
        <taxon>Propionibacteriales</taxon>
        <taxon>Nocardioidaceae</taxon>
        <taxon>Nocardioides</taxon>
    </lineage>
</organism>
<feature type="domain" description="OmpR/PhoB-type" evidence="8">
    <location>
        <begin position="146"/>
        <end position="248"/>
    </location>
</feature>
<dbReference type="InterPro" id="IPR011006">
    <property type="entry name" value="CheY-like_superfamily"/>
</dbReference>
<evidence type="ECO:0000259" key="7">
    <source>
        <dbReference type="PROSITE" id="PS50110"/>
    </source>
</evidence>
<dbReference type="InterPro" id="IPR039420">
    <property type="entry name" value="WalR-like"/>
</dbReference>